<evidence type="ECO:0000313" key="2">
    <source>
        <dbReference type="EMBL" id="JAH70789.1"/>
    </source>
</evidence>
<feature type="compositionally biased region" description="Low complexity" evidence="1">
    <location>
        <begin position="20"/>
        <end position="40"/>
    </location>
</feature>
<reference evidence="2" key="1">
    <citation type="submission" date="2014-11" db="EMBL/GenBank/DDBJ databases">
        <authorList>
            <person name="Amaro Gonzalez C."/>
        </authorList>
    </citation>
    <scope>NUCLEOTIDE SEQUENCE</scope>
</reference>
<evidence type="ECO:0000256" key="1">
    <source>
        <dbReference type="SAM" id="MobiDB-lite"/>
    </source>
</evidence>
<proteinExistence type="predicted"/>
<organism evidence="2">
    <name type="scientific">Anguilla anguilla</name>
    <name type="common">European freshwater eel</name>
    <name type="synonym">Muraena anguilla</name>
    <dbReference type="NCBI Taxonomy" id="7936"/>
    <lineage>
        <taxon>Eukaryota</taxon>
        <taxon>Metazoa</taxon>
        <taxon>Chordata</taxon>
        <taxon>Craniata</taxon>
        <taxon>Vertebrata</taxon>
        <taxon>Euteleostomi</taxon>
        <taxon>Actinopterygii</taxon>
        <taxon>Neopterygii</taxon>
        <taxon>Teleostei</taxon>
        <taxon>Anguilliformes</taxon>
        <taxon>Anguillidae</taxon>
        <taxon>Anguilla</taxon>
    </lineage>
</organism>
<dbReference type="AlphaFoldDB" id="A0A0E9UY61"/>
<reference evidence="2" key="2">
    <citation type="journal article" date="2015" name="Fish Shellfish Immunol.">
        <title>Early steps in the European eel (Anguilla anguilla)-Vibrio vulnificus interaction in the gills: Role of the RtxA13 toxin.</title>
        <authorList>
            <person name="Callol A."/>
            <person name="Pajuelo D."/>
            <person name="Ebbesson L."/>
            <person name="Teles M."/>
            <person name="MacKenzie S."/>
            <person name="Amaro C."/>
        </authorList>
    </citation>
    <scope>NUCLEOTIDE SEQUENCE</scope>
</reference>
<accession>A0A0E9UY61</accession>
<feature type="region of interest" description="Disordered" evidence="1">
    <location>
        <begin position="16"/>
        <end position="40"/>
    </location>
</feature>
<protein>
    <submittedName>
        <fullName evidence="2">Uncharacterized protein</fullName>
    </submittedName>
</protein>
<dbReference type="EMBL" id="GBXM01037788">
    <property type="protein sequence ID" value="JAH70789.1"/>
    <property type="molecule type" value="Transcribed_RNA"/>
</dbReference>
<name>A0A0E9UY61_ANGAN</name>
<sequence>MTCVVILDNGALQSESSIAGTSTAHTTKGTATNKHSQSEV</sequence>